<keyword evidence="3" id="KW-1185">Reference proteome</keyword>
<dbReference type="RefSeq" id="WP_382357188.1">
    <property type="nucleotide sequence ID" value="NZ_JBHTGR010000001.1"/>
</dbReference>
<name>A0ABW2UPV6_9BACI</name>
<sequence>MIIWDTAVYILAFVVTLPIIATLFVYAVSLNVYKHKSRAVHTAVDWTTAFYLIAVLVMFNIIFGQSFTGVMIALLLTLFTIIVVVHWKLRQEIVFRNVFTFFWRICFLLFLGLYCLLVLTGLILSF</sequence>
<evidence type="ECO:0000313" key="2">
    <source>
        <dbReference type="EMBL" id="MFC7745709.1"/>
    </source>
</evidence>
<accession>A0ABW2UPV6</accession>
<proteinExistence type="predicted"/>
<dbReference type="Pfam" id="PF11877">
    <property type="entry name" value="DUF3397"/>
    <property type="match status" value="1"/>
</dbReference>
<reference evidence="3" key="1">
    <citation type="journal article" date="2019" name="Int. J. Syst. Evol. Microbiol.">
        <title>The Global Catalogue of Microorganisms (GCM) 10K type strain sequencing project: providing services to taxonomists for standard genome sequencing and annotation.</title>
        <authorList>
            <consortium name="The Broad Institute Genomics Platform"/>
            <consortium name="The Broad Institute Genome Sequencing Center for Infectious Disease"/>
            <person name="Wu L."/>
            <person name="Ma J."/>
        </authorList>
    </citation>
    <scope>NUCLEOTIDE SEQUENCE [LARGE SCALE GENOMIC DNA]</scope>
    <source>
        <strain evidence="3">JCM 30234</strain>
    </source>
</reference>
<gene>
    <name evidence="2" type="ORF">ACFQU8_00455</name>
</gene>
<evidence type="ECO:0000256" key="1">
    <source>
        <dbReference type="SAM" id="Phobius"/>
    </source>
</evidence>
<protein>
    <submittedName>
        <fullName evidence="2">DUF3397 domain-containing protein</fullName>
    </submittedName>
</protein>
<feature type="transmembrane region" description="Helical" evidence="1">
    <location>
        <begin position="101"/>
        <end position="124"/>
    </location>
</feature>
<keyword evidence="1" id="KW-0472">Membrane</keyword>
<keyword evidence="1" id="KW-0812">Transmembrane</keyword>
<dbReference type="Proteomes" id="UP001596620">
    <property type="component" value="Unassembled WGS sequence"/>
</dbReference>
<evidence type="ECO:0000313" key="3">
    <source>
        <dbReference type="Proteomes" id="UP001596620"/>
    </source>
</evidence>
<dbReference type="InterPro" id="IPR024515">
    <property type="entry name" value="DUF3397"/>
</dbReference>
<organism evidence="2 3">
    <name type="scientific">Lentibacillus kimchii</name>
    <dbReference type="NCBI Taxonomy" id="1542911"/>
    <lineage>
        <taxon>Bacteria</taxon>
        <taxon>Bacillati</taxon>
        <taxon>Bacillota</taxon>
        <taxon>Bacilli</taxon>
        <taxon>Bacillales</taxon>
        <taxon>Bacillaceae</taxon>
        <taxon>Lentibacillus</taxon>
    </lineage>
</organism>
<feature type="transmembrane region" description="Helical" evidence="1">
    <location>
        <begin position="6"/>
        <end position="28"/>
    </location>
</feature>
<feature type="transmembrane region" description="Helical" evidence="1">
    <location>
        <begin position="69"/>
        <end position="89"/>
    </location>
</feature>
<feature type="transmembrane region" description="Helical" evidence="1">
    <location>
        <begin position="40"/>
        <end position="63"/>
    </location>
</feature>
<dbReference type="EMBL" id="JBHTGR010000001">
    <property type="protein sequence ID" value="MFC7745709.1"/>
    <property type="molecule type" value="Genomic_DNA"/>
</dbReference>
<keyword evidence="1" id="KW-1133">Transmembrane helix</keyword>
<comment type="caution">
    <text evidence="2">The sequence shown here is derived from an EMBL/GenBank/DDBJ whole genome shotgun (WGS) entry which is preliminary data.</text>
</comment>